<dbReference type="AlphaFoldDB" id="A0AA42B873"/>
<keyword evidence="3" id="KW-1185">Reference proteome</keyword>
<dbReference type="InterPro" id="IPR007293">
    <property type="entry name" value="FlgP"/>
</dbReference>
<reference evidence="2 3" key="1">
    <citation type="journal article" date="2013" name="Antonie Van Leeuwenhoek">
        <title>Echinimonas agarilytica gen. nov., sp. nov., a new gammaproteobacterium isolated from the sea urchin Strongylocentrotus intermedius.</title>
        <authorList>
            <person name="Nedashkovskaya O.I."/>
            <person name="Stenkova A.M."/>
            <person name="Zhukova N.V."/>
            <person name="Van Trappen S."/>
            <person name="Lee J.S."/>
            <person name="Kim S.B."/>
        </authorList>
    </citation>
    <scope>NUCLEOTIDE SEQUENCE [LARGE SCALE GENOMIC DNA]</scope>
    <source>
        <strain evidence="2 3">KMM 6351</strain>
    </source>
</reference>
<name>A0AA42B873_9GAMM</name>
<proteinExistence type="predicted"/>
<sequence>MKQLVNLMLWASLIALSGCSLIYDKEIEYEYVEPDSYPTLSAVGYAPVNAQSGKDHNEKVLRAMKASKLEAYRELAEQVYGQRLTSQSTVADMVLGNDAMKAKVDGVIRGAQVVRSYPVGDNYATEMTLDMKTVHQLYITVNKPRRVKDVHYY</sequence>
<feature type="domain" description="Lipoprotein LPP20-like" evidence="1">
    <location>
        <begin position="56"/>
        <end position="118"/>
    </location>
</feature>
<dbReference type="Pfam" id="PF02169">
    <property type="entry name" value="LPP20"/>
    <property type="match status" value="1"/>
</dbReference>
<dbReference type="EMBL" id="JAMQGP010000004">
    <property type="protein sequence ID" value="MCM2680078.1"/>
    <property type="molecule type" value="Genomic_DNA"/>
</dbReference>
<comment type="caution">
    <text evidence="2">The sequence shown here is derived from an EMBL/GenBank/DDBJ whole genome shotgun (WGS) entry which is preliminary data.</text>
</comment>
<dbReference type="PROSITE" id="PS51257">
    <property type="entry name" value="PROKAR_LIPOPROTEIN"/>
    <property type="match status" value="1"/>
</dbReference>
<organism evidence="2 3">
    <name type="scientific">Echinimonas agarilytica</name>
    <dbReference type="NCBI Taxonomy" id="1215918"/>
    <lineage>
        <taxon>Bacteria</taxon>
        <taxon>Pseudomonadati</taxon>
        <taxon>Pseudomonadota</taxon>
        <taxon>Gammaproteobacteria</taxon>
        <taxon>Alteromonadales</taxon>
        <taxon>Echinimonadaceae</taxon>
        <taxon>Echinimonas</taxon>
    </lineage>
</organism>
<gene>
    <name evidence="2" type="ORF">NAF29_10415</name>
</gene>
<keyword evidence="2" id="KW-0449">Lipoprotein</keyword>
<accession>A0AA42B873</accession>
<dbReference type="InterPro" id="IPR024952">
    <property type="entry name" value="LPP20-like_dom"/>
</dbReference>
<evidence type="ECO:0000313" key="2">
    <source>
        <dbReference type="EMBL" id="MCM2680078.1"/>
    </source>
</evidence>
<evidence type="ECO:0000259" key="1">
    <source>
        <dbReference type="Pfam" id="PF02169"/>
    </source>
</evidence>
<protein>
    <submittedName>
        <fullName evidence="2">LPP20 family lipoprotein</fullName>
    </submittedName>
</protein>
<dbReference type="PIRSF" id="PIRSF028687">
    <property type="entry name" value="UCP028687"/>
    <property type="match status" value="1"/>
</dbReference>
<dbReference type="RefSeq" id="WP_251261503.1">
    <property type="nucleotide sequence ID" value="NZ_JAMQGP010000004.1"/>
</dbReference>
<evidence type="ECO:0000313" key="3">
    <source>
        <dbReference type="Proteomes" id="UP001165393"/>
    </source>
</evidence>
<dbReference type="Proteomes" id="UP001165393">
    <property type="component" value="Unassembled WGS sequence"/>
</dbReference>